<keyword evidence="2" id="KW-1185">Reference proteome</keyword>
<proteinExistence type="predicted"/>
<organism evidence="1 2">
    <name type="scientific">Flavobacterium jejuense</name>
    <dbReference type="NCBI Taxonomy" id="1544455"/>
    <lineage>
        <taxon>Bacteria</taxon>
        <taxon>Pseudomonadati</taxon>
        <taxon>Bacteroidota</taxon>
        <taxon>Flavobacteriia</taxon>
        <taxon>Flavobacteriales</taxon>
        <taxon>Flavobacteriaceae</taxon>
        <taxon>Flavobacterium</taxon>
    </lineage>
</organism>
<dbReference type="RefSeq" id="WP_140960335.1">
    <property type="nucleotide sequence ID" value="NZ_VEVQ02000002.1"/>
</dbReference>
<reference evidence="2" key="1">
    <citation type="submission" date="2019-05" db="EMBL/GenBank/DDBJ databases">
        <title>Flavobacterium profundi sp. nov., isolated from a deep-sea seamount.</title>
        <authorList>
            <person name="Zhang D.-C."/>
        </authorList>
    </citation>
    <scope>NUCLEOTIDE SEQUENCE [LARGE SCALE GENOMIC DNA]</scope>
    <source>
        <strain evidence="2">EC11</strain>
    </source>
</reference>
<comment type="caution">
    <text evidence="1">The sequence shown here is derived from an EMBL/GenBank/DDBJ whole genome shotgun (WGS) entry which is preliminary data.</text>
</comment>
<accession>A0ABX0IP63</accession>
<protein>
    <submittedName>
        <fullName evidence="1">Uncharacterized protein</fullName>
    </submittedName>
</protein>
<gene>
    <name evidence="1" type="ORF">FIA58_004090</name>
</gene>
<sequence>MPIIRCIDQSNSNQTLIEFYKEIKKHNNAISESISSNMLKLIETLNCFFDKSEIYALTSMYSLVLLSDNTWKSKWVLRLLTNGTEYVIFESDKKTGEFNKRTVYSNENEFIKNSIALMKTYDYWNGIPELEYQNWNKKLPIKMHC</sequence>
<reference evidence="1 2" key="3">
    <citation type="submission" date="2020-02" db="EMBL/GenBank/DDBJ databases">
        <title>Flavobacterium profundi sp. nov., isolated from a deep-sea seamount.</title>
        <authorList>
            <person name="Zhang D.-C."/>
        </authorList>
    </citation>
    <scope>NUCLEOTIDE SEQUENCE [LARGE SCALE GENOMIC DNA]</scope>
    <source>
        <strain evidence="1 2">EC11</strain>
    </source>
</reference>
<dbReference type="EMBL" id="VEVQ02000002">
    <property type="protein sequence ID" value="NHN24850.1"/>
    <property type="molecule type" value="Genomic_DNA"/>
</dbReference>
<evidence type="ECO:0000313" key="2">
    <source>
        <dbReference type="Proteomes" id="UP000817854"/>
    </source>
</evidence>
<evidence type="ECO:0000313" key="1">
    <source>
        <dbReference type="EMBL" id="NHN24850.1"/>
    </source>
</evidence>
<reference evidence="1 2" key="2">
    <citation type="submission" date="2019-05" db="EMBL/GenBank/DDBJ databases">
        <authorList>
            <person name="Lianzixin W."/>
        </authorList>
    </citation>
    <scope>NUCLEOTIDE SEQUENCE [LARGE SCALE GENOMIC DNA]</scope>
    <source>
        <strain evidence="1 2">EC11</strain>
    </source>
</reference>
<dbReference type="Proteomes" id="UP000817854">
    <property type="component" value="Unassembled WGS sequence"/>
</dbReference>
<name>A0ABX0IP63_9FLAO</name>